<accession>A0A7X6R5C1</accession>
<proteinExistence type="predicted"/>
<dbReference type="EMBL" id="JAAXOS010000011">
    <property type="protein sequence ID" value="NKY29201.1"/>
    <property type="molecule type" value="Genomic_DNA"/>
</dbReference>
<dbReference type="Proteomes" id="UP000540698">
    <property type="component" value="Unassembled WGS sequence"/>
</dbReference>
<name>A0A7X6R5C1_9NOCA</name>
<dbReference type="AlphaFoldDB" id="A0A7X6R5C1"/>
<evidence type="ECO:0000313" key="1">
    <source>
        <dbReference type="EMBL" id="NKY29201.1"/>
    </source>
</evidence>
<comment type="caution">
    <text evidence="1">The sequence shown here is derived from an EMBL/GenBank/DDBJ whole genome shotgun (WGS) entry which is preliminary data.</text>
</comment>
<gene>
    <name evidence="1" type="ORF">HGB38_23705</name>
</gene>
<organism evidence="1 2">
    <name type="scientific">Nocardia gamkensis</name>
    <dbReference type="NCBI Taxonomy" id="352869"/>
    <lineage>
        <taxon>Bacteria</taxon>
        <taxon>Bacillati</taxon>
        <taxon>Actinomycetota</taxon>
        <taxon>Actinomycetes</taxon>
        <taxon>Mycobacteriales</taxon>
        <taxon>Nocardiaceae</taxon>
        <taxon>Nocardia</taxon>
    </lineage>
</organism>
<keyword evidence="2" id="KW-1185">Reference proteome</keyword>
<evidence type="ECO:0000313" key="2">
    <source>
        <dbReference type="Proteomes" id="UP000540698"/>
    </source>
</evidence>
<reference evidence="1 2" key="1">
    <citation type="submission" date="2020-04" db="EMBL/GenBank/DDBJ databases">
        <title>MicrobeNet Type strains.</title>
        <authorList>
            <person name="Nicholson A.C."/>
        </authorList>
    </citation>
    <scope>NUCLEOTIDE SEQUENCE [LARGE SCALE GENOMIC DNA]</scope>
    <source>
        <strain evidence="1 2">DSM 44956</strain>
    </source>
</reference>
<sequence>MSDDELIWVVITVLAACLRDRTLNVGVDDRPVRPGKRWEHPGYVRQWQIAVEVSPFADEPLGPLHPGEFARRLAALIIKLIRIIRGEVSPW</sequence>
<dbReference type="RefSeq" id="WP_062974629.1">
    <property type="nucleotide sequence ID" value="NZ_JAAXOS010000011.1"/>
</dbReference>
<protein>
    <submittedName>
        <fullName evidence="1">Uncharacterized protein</fullName>
    </submittedName>
</protein>